<dbReference type="GO" id="GO:0005829">
    <property type="term" value="C:cytosol"/>
    <property type="evidence" value="ECO:0007669"/>
    <property type="project" value="UniProtKB-SubCell"/>
</dbReference>
<evidence type="ECO:0000259" key="23">
    <source>
        <dbReference type="PROSITE" id="PS51855"/>
    </source>
</evidence>
<comment type="catalytic activity">
    <reaction evidence="1">
        <text>10-formyldihydrofolate + 5-amino-1-(5-phospho-beta-D-ribosyl)imidazole-4-carboxamide = 5-formamido-1-(5-phospho-D-ribosyl)imidazole-4-carboxamide + 7,8-dihydrofolate</text>
        <dbReference type="Rhea" id="RHEA:59144"/>
        <dbReference type="ChEBI" id="CHEBI:57451"/>
        <dbReference type="ChEBI" id="CHEBI:57452"/>
        <dbReference type="ChEBI" id="CHEBI:58467"/>
        <dbReference type="ChEBI" id="CHEBI:58475"/>
    </reaction>
    <physiologicalReaction direction="left-to-right" evidence="1">
        <dbReference type="Rhea" id="RHEA:59145"/>
    </physiologicalReaction>
</comment>
<dbReference type="SMART" id="SM00851">
    <property type="entry name" value="MGS"/>
    <property type="match status" value="1"/>
</dbReference>
<keyword evidence="16" id="KW-0511">Multifunctional enzyme</keyword>
<keyword evidence="12" id="KW-0808">Transferase</keyword>
<comment type="similarity">
    <text evidence="5">Belongs to the VPS13 family.</text>
</comment>
<dbReference type="InterPro" id="IPR009543">
    <property type="entry name" value="VPS13_VAB"/>
</dbReference>
<dbReference type="InterPro" id="IPR024051">
    <property type="entry name" value="AICAR_Tfase_dup_dom_sf"/>
</dbReference>
<evidence type="ECO:0000256" key="3">
    <source>
        <dbReference type="ARBA" id="ARBA00004844"/>
    </source>
</evidence>
<evidence type="ECO:0000256" key="22">
    <source>
        <dbReference type="SAM" id="Coils"/>
    </source>
</evidence>
<dbReference type="InterPro" id="IPR026847">
    <property type="entry name" value="VPS13"/>
</dbReference>
<evidence type="ECO:0000256" key="20">
    <source>
        <dbReference type="ARBA" id="ARBA00048341"/>
    </source>
</evidence>
<dbReference type="SUPFAM" id="SSF52335">
    <property type="entry name" value="Methylglyoxal synthase-like"/>
    <property type="match status" value="1"/>
</dbReference>
<keyword evidence="14" id="KW-0378">Hydrolase</keyword>
<evidence type="ECO:0000256" key="18">
    <source>
        <dbReference type="ARBA" id="ARBA00046691"/>
    </source>
</evidence>
<dbReference type="InterPro" id="IPR056747">
    <property type="entry name" value="VPS13-like_M"/>
</dbReference>
<comment type="catalytic activity">
    <reaction evidence="20">
        <text>IMP + H2O = 5-formamido-1-(5-phospho-D-ribosyl)imidazole-4-carboxamide</text>
        <dbReference type="Rhea" id="RHEA:18445"/>
        <dbReference type="ChEBI" id="CHEBI:15377"/>
        <dbReference type="ChEBI" id="CHEBI:58053"/>
        <dbReference type="ChEBI" id="CHEBI:58467"/>
        <dbReference type="EC" id="3.5.4.10"/>
    </reaction>
    <physiologicalReaction direction="right-to-left" evidence="20">
        <dbReference type="Rhea" id="RHEA:18447"/>
    </physiologicalReaction>
</comment>
<comment type="similarity">
    <text evidence="6">Belongs to the PurH family.</text>
</comment>
<evidence type="ECO:0000313" key="24">
    <source>
        <dbReference type="EMBL" id="KAK9871302.1"/>
    </source>
</evidence>
<dbReference type="GO" id="GO:0003937">
    <property type="term" value="F:IMP cyclohydrolase activity"/>
    <property type="evidence" value="ECO:0007669"/>
    <property type="project" value="UniProtKB-EC"/>
</dbReference>
<dbReference type="PROSITE" id="PS51855">
    <property type="entry name" value="MGS"/>
    <property type="match status" value="1"/>
</dbReference>
<comment type="pathway">
    <text evidence="4">Purine metabolism; IMP biosynthesis via de novo pathway; 5-formamido-1-(5-phospho-D-ribosyl)imidazole-4-carboxamide from 5-amino-1-(5-phospho-D-ribosyl)imidazole-4-carboxamide (10-formyl THF route): step 1/1.</text>
</comment>
<evidence type="ECO:0000256" key="19">
    <source>
        <dbReference type="ARBA" id="ARBA00047515"/>
    </source>
</evidence>
<dbReference type="Pfam" id="PF25033">
    <property type="entry name" value="VPS13_M"/>
    <property type="match status" value="1"/>
</dbReference>
<evidence type="ECO:0000256" key="17">
    <source>
        <dbReference type="ARBA" id="ARBA00032307"/>
    </source>
</evidence>
<evidence type="ECO:0000256" key="10">
    <source>
        <dbReference type="ARBA" id="ARBA00022448"/>
    </source>
</evidence>
<dbReference type="NCBIfam" id="TIGR00355">
    <property type="entry name" value="purH"/>
    <property type="match status" value="1"/>
</dbReference>
<dbReference type="InterPro" id="IPR002695">
    <property type="entry name" value="PurH-like"/>
</dbReference>
<dbReference type="Pfam" id="PF02142">
    <property type="entry name" value="MGS"/>
    <property type="match status" value="1"/>
</dbReference>
<evidence type="ECO:0000256" key="5">
    <source>
        <dbReference type="ARBA" id="ARBA00006545"/>
    </source>
</evidence>
<dbReference type="CDD" id="cd01421">
    <property type="entry name" value="IMPCH"/>
    <property type="match status" value="1"/>
</dbReference>
<dbReference type="Gene3D" id="3.40.140.20">
    <property type="match status" value="2"/>
</dbReference>
<dbReference type="NCBIfam" id="NF005492">
    <property type="entry name" value="PRK07106.1"/>
    <property type="match status" value="1"/>
</dbReference>
<dbReference type="GO" id="GO:0006164">
    <property type="term" value="P:purine nucleotide biosynthetic process"/>
    <property type="evidence" value="ECO:0007669"/>
    <property type="project" value="UniProtKB-KW"/>
</dbReference>
<dbReference type="FunFam" id="3.40.140.20:FF:000003">
    <property type="entry name" value="Bifunctional purine biosynthesis protein"/>
    <property type="match status" value="1"/>
</dbReference>
<comment type="subunit">
    <text evidence="18">Homodimer. Associates with internalized INSR complexes on Golgi/endosomal membranes. Interacts with INSR; ATIC together with PRKAA2/AMPK2 and HACD3/PTPLAD1 is proposed to be part of a signaling network regulating INSR autophosphorylation and endocytosis.</text>
</comment>
<keyword evidence="13" id="KW-0658">Purine biosynthesis</keyword>
<dbReference type="EMBL" id="JARQZJ010000005">
    <property type="protein sequence ID" value="KAK9871302.1"/>
    <property type="molecule type" value="Genomic_DNA"/>
</dbReference>
<accession>A0AAW1TJS2</accession>
<evidence type="ECO:0000256" key="9">
    <source>
        <dbReference type="ARBA" id="ARBA00017905"/>
    </source>
</evidence>
<dbReference type="FunFam" id="1.10.287.440:FF:000001">
    <property type="entry name" value="Bifunctional purine biosynthesis protein PURH"/>
    <property type="match status" value="1"/>
</dbReference>
<sequence length="3771" mass="422004">MATSKIALLSVSDKTGILEFAKALNGLGFTLVGSGGTAKTVRDSGIPVKDVSEISGAPEILGGRVKTLHPSVHGGILSRLIPTDLADLKEQKIDLIQIVVCNLYPFVKTVSNPDVTIADAVENIDIGGVTLLRAAAKNHARVTVVCDPNDYSKIVDELKNSANTDTTVSTRQQLALKAFTHTSEYDLAITDYFRKQYSAGQSQITLRYGMNPHQKPAQIFATLPKLPLTVVNGSPGFINLCDALNGWQLVKELKVALGLPAATSFKHVSPAGAAVGVPLTDVEAKLCMVDDIFSQLTPLATAYARARGADRMSSFGDFVALSDVCDAVTARIISREVSDGIIAPGYSPEALEILKKKKNGNYCILQICPNYEPDAIERKVLFGLTLEQQRNNAVINKELFENIVTTNKDLSSSAVRDLIVATIALKYTQSNSVCYAKNGQVIGIGAGQQSRIHCTRLAGDKADNWWLRQHSKILNMKFKKSVKRAEISNAIDNYVNGSIGKDMDRATFEAMYDEVPNPLTQEERKSWMAQLKGVALASDAFFPFRDNVDRAHLSGVSYIGSPSGSTNDQVVIDACNEKNIILSHTNLSSSFEQFLGDYVENLDKKQLSVGIWGGDVLLKNLQLKQSALNNLDLPIQTIYGTIGKLVLKIPWKNLYGAAFVINVEDIYLLAAPNTQTEYNEKEERKKALEAKKVLIKNVELAKKVEEEKEKVAKTDYTFVEKLVTQIIKNLQLNIKNIHIRYEDKMTNPEAPFALGVTLGELNVVSTDETWEPKITQENISKIFKIISLDCLAVYWNCKIHCFCDMTQINMTDNLLKGIAKNNSEAPKGYSYILGPINASARLKINQKPEQDEPPYTISKINLNLDLQKLYVGISKRQYKDIIALVNAMDCMIKADPFRKYRPKVKTYQGHYKEFWHFAYKCILESEVRRRKNNWDWNHIAAHRNLCKVYQHKLHERLISGLSAVTDSEIDELEEKLDIFNIVVIRQRVELEGDRIRRIEESKPKKGWFGWMWSGGQSQPDETVDDMDENLTSEEKQKLYKAIGYHSGMPPPIYPESYVDLTATFLLRTLELEIKDEKMSTKTALFTELKGVKCKYETRASANALKVQVKVDEFTTHGLEQDGVIPSIITSEMGCGDSGLLEVTFETNPLDKKYDQRLHLVARPIKIIYDAVTINKIVDIFYVENEDDLEQIQAAAAGQVMNFKEKSTTGLQYAIDQHTLLDLRIDLQAPIILIPYGGKYTSVENIIVLNLGNLKIHTVERPPSAMNVRKMYAEGKQPADVLKEMVDQIYDRFQLEFTELQILLCQGDQDWKSCLKESSKTDMHILVPVSLNLIFFKCVVTNDLRLPLSKITGELPSIHMTISDAKILLLFSLINSIPLPSSQATEELEILPSIKRSSSRGSGIRSLMIPSDTVVVRKKRPISKEVSIDELSYQLVHLDVNFVMKELMITVGHQEDSSSQMINIATIQVEKLQCKMIKKKYSMYAGVRLAAIQFKQYRPHDVIDIISIPKDETEDLVSVKYLQVDEKSPDFSSSYNSCKLSLNAEVSVITFNLQQEGLLALIKFQTQLTNDILESLHQDSQALSVMKLKRSMSVASGISQLSQIGEALGIKLSTTPSNTEDTINFQLTAKMKELKVLISTDKLKVAEIAIKGIAAQVVMKDANTAVNSVLQDIAVLDLNPKSIHKQILTVEGGETLNLNVIMNNVENSEPESPDIIIEAQMGGLRVIFLNWFVTNILNFLNNFQAAKDAIIQASANAAEVAKQSAQDAYQKATKISLNVNIKAPDILVPISSRSLDGIGLDLGHITITNRLSTLTVDSKFKSYGPAVIDRIRVNLTNLKLSKIKLNKNLEINLSSWYKVIPDIDMSGNINEIKVRFSHLDMATVMGTINGNLAEGSSQLNVPAPEVPSVSTIRTQDVFTIVESQFEPSIHKKIDDEPKDSTTVYTTLRFTITMDKLEIDLLTSPPDKKFGEKGEPTYHLGKFSLEGLSCKGRSLSDSTFSTSVLLLNCTLDDMRPGRDQLIKRMIERRSDKDDEDVMNNQNKVRSMLDITYQQKADEMFADIRVYSFTLILSVEYMMKLLDFANTTLENDKAVVARQNAAKKAAANKSNSNKAATNLTQNATKMTVNLKVEKPDIVLVEHMDNIDTDAIILNNEIQLKYRCQGPHQVVNGTIKDFQLVTCCYNPMKRNETMSNILHPITLSIAGSTPPALVTDIRFCFSPSTIGLLSNISAKLNASSDTTSNLERDPHQYMDLWHEKPFNDEDLWYLRTDSAIDVVEIISSKQTDSSLQINAVLEELCLVSMPSIVLALEAGQGRKTHPMLLVESSFRGNVRNWSSQLNVDASLNLMVGYYNSFLALWEPLVEPVHTVKDGRTALVPWELTLDMSINSPEEQLTLSPIDSDMTSLQVQPLTSIDITSKSTLELTMTKTCLHVLTNLGGSFTSAMQERQLGAVKKYSSHKFVNDVGCPITLLLKDGPFRLVGSDFVTEPTEIVLENGAEVYLDLKFSQKDYVKLSDVLITQTYSVKSKILTVKVNEMNTILELPVTRADARYFMLKYKGANNQSYGVISDSQMVDGVMTITLRSILQIHNHFRVPIDVYILTQRGNEIKRIAIVQPGKVVNIPLYGVYTPTEELFFSVEGYAISSIPFVWKELQSNLTSSKVLRCRPRDVSQGSEPFTLRVVGKMRQVFFENTMRHTMASNCYNVHLKPAVTLKNYLPIPIVCCIENVVDELEVEAGDTLQLPNCNPGASVLVLRLDGYLDKEWSCRQEIPEEMEEFTVWTFASYDGSAKVMLNLGVHRKTRNETIELELYCPFWMLNKTGLLLAYKSSDDITSIIYHPPDYHKPILFSFNAKSFFSKKKASVRVRDGGWSDKFSLDVAGSSGVIVCKTDDQIYQIGVTNYLTNNGFTKQVTFTPYYVIINSTKFAMEFQESVRPADQWLKVEPESCASLWPLSEYDDKLLRLRICGTREVSEPFLYTESHTTLLKIRNKYGGVNVDIQITEGGVYINLASYGAGMAPALIVNHTRDDMNFWEKESARISKLKSMHTMLFTWDNPSGPRVLVWEGGYKSELENDLRKDDNGDYIVGTKTESYKIYWVSFLDGMQRVLLFTEDSYVAENVQSVKQFETVDQELTVSLHGLGLSLIDNVAKKDVMYMGITSSGVIWETCKLNSNRFKHMSQKDSALLEAAYQDYLLYPNRHKGIMGVSGKMEVDFSLDMMYKPSKRKIKRSFQTAVWFQQRSSSSQLQLHAKINHLQIDNQLPNCMFPVVLATVSPPKSVALNTGIKPFAEMSIVQLFIKNSQVKQFKYFKILIQEFHVKVEMGFVNAMLDIVAKKDYTPQEEKDYFEKDMKLADELLYTHVSTQAQQEQKSFYDVLHFSPLKIHVSFSLGAGADEATETSNFLKVILSGVGVTVTDMQDVIFKLAFFEREYTFLTQKQLMNEATKHYVGQLLKQLYVLVLGLDVLGNPYGLVLGITKGVEDLFYEPIQGAIQGPGEFAEGLALGVRSLFGHTVGGAAGAVSRITGAMGKGVAVLTFDDEYQRKRRDQISKKPTTIQEGFARSGKGLVMGVFDGVTGVVTKPISGAKEEGFGGFFKGLGKGAVGLIARPTSGVIDFASGSLDAVKRAADLGEEASRLRPPRLIQPDGLIKPYNRKEAEGYKLLLDLDKGKFAKTDVYVFHHYVEKKEVILLTDQRLAYIVHNEIFGGWQVDWSYTWPELTHPVKVVPKGVMIPVEEKRKKLGFFGSSESGKVILIENPATREYICQKIESVRGNV</sequence>
<dbReference type="SUPFAM" id="SSF53927">
    <property type="entry name" value="Cytidine deaminase-like"/>
    <property type="match status" value="1"/>
</dbReference>
<gene>
    <name evidence="24" type="ORF">WA026_011571</name>
</gene>
<dbReference type="PANTHER" id="PTHR16166:SF93">
    <property type="entry name" value="INTERMEMBRANE LIPID TRANSFER PROTEIN VPS13"/>
    <property type="match status" value="1"/>
</dbReference>
<evidence type="ECO:0000256" key="11">
    <source>
        <dbReference type="ARBA" id="ARBA00022490"/>
    </source>
</evidence>
<dbReference type="Pfam" id="PF25036">
    <property type="entry name" value="VPS13_VAB"/>
    <property type="match status" value="1"/>
</dbReference>
<evidence type="ECO:0000256" key="13">
    <source>
        <dbReference type="ARBA" id="ARBA00022755"/>
    </source>
</evidence>
<dbReference type="Pfam" id="PF01808">
    <property type="entry name" value="AICARFT_IMPCHas"/>
    <property type="match status" value="1"/>
</dbReference>
<dbReference type="FunFam" id="3.40.50.1380:FF:000003">
    <property type="entry name" value="Bifunctional purine biosynthesis protein"/>
    <property type="match status" value="1"/>
</dbReference>
<dbReference type="Gene3D" id="3.40.50.1380">
    <property type="entry name" value="Methylglyoxal synthase-like domain"/>
    <property type="match status" value="1"/>
</dbReference>
<protein>
    <recommendedName>
        <fullName evidence="9">Bifunctional purine biosynthesis protein ATIC</fullName>
        <ecNumber evidence="7">2.1.2.3</ecNumber>
        <ecNumber evidence="8">3.5.4.10</ecNumber>
    </recommendedName>
    <alternativeName>
        <fullName evidence="17">AICAR transformylase/inosine monophosphate cyclohydrolase</fullName>
    </alternativeName>
</protein>
<dbReference type="InterPro" id="IPR036914">
    <property type="entry name" value="MGS-like_dom_sf"/>
</dbReference>
<dbReference type="Proteomes" id="UP001431783">
    <property type="component" value="Unassembled WGS sequence"/>
</dbReference>
<dbReference type="GO" id="GO:0006869">
    <property type="term" value="P:lipid transport"/>
    <property type="evidence" value="ECO:0007669"/>
    <property type="project" value="UniProtKB-KW"/>
</dbReference>
<keyword evidence="10" id="KW-0813">Transport</keyword>
<dbReference type="PANTHER" id="PTHR16166">
    <property type="entry name" value="VACUOLAR PROTEIN SORTING-ASSOCIATED PROTEIN VPS13"/>
    <property type="match status" value="1"/>
</dbReference>
<organism evidence="24 25">
    <name type="scientific">Henosepilachna vigintioctopunctata</name>
    <dbReference type="NCBI Taxonomy" id="420089"/>
    <lineage>
        <taxon>Eukaryota</taxon>
        <taxon>Metazoa</taxon>
        <taxon>Ecdysozoa</taxon>
        <taxon>Arthropoda</taxon>
        <taxon>Hexapoda</taxon>
        <taxon>Insecta</taxon>
        <taxon>Pterygota</taxon>
        <taxon>Neoptera</taxon>
        <taxon>Endopterygota</taxon>
        <taxon>Coleoptera</taxon>
        <taxon>Polyphaga</taxon>
        <taxon>Cucujiformia</taxon>
        <taxon>Coccinelloidea</taxon>
        <taxon>Coccinellidae</taxon>
        <taxon>Epilachninae</taxon>
        <taxon>Epilachnini</taxon>
        <taxon>Henosepilachna</taxon>
    </lineage>
</organism>
<evidence type="ECO:0000256" key="21">
    <source>
        <dbReference type="ARBA" id="ARBA00053070"/>
    </source>
</evidence>
<dbReference type="InterPro" id="IPR056748">
    <property type="entry name" value="VPS13-like_C"/>
</dbReference>
<comment type="pathway">
    <text evidence="3">Purine metabolism; IMP biosynthesis via de novo pathway; IMP from 5-formamido-1-(5-phospho-D-ribosyl)imidazole-4-carboxamide: step 1/1.</text>
</comment>
<dbReference type="SMART" id="SM00798">
    <property type="entry name" value="AICARFT_IMPCHas"/>
    <property type="match status" value="1"/>
</dbReference>
<reference evidence="24 25" key="1">
    <citation type="submission" date="2023-03" db="EMBL/GenBank/DDBJ databases">
        <title>Genome insight into feeding habits of ladybird beetles.</title>
        <authorList>
            <person name="Li H.-S."/>
            <person name="Huang Y.-H."/>
            <person name="Pang H."/>
        </authorList>
    </citation>
    <scope>NUCLEOTIDE SEQUENCE [LARGE SCALE GENOMIC DNA]</scope>
    <source>
        <strain evidence="24">SYSU_2023b</strain>
        <tissue evidence="24">Whole body</tissue>
    </source>
</reference>
<evidence type="ECO:0000256" key="2">
    <source>
        <dbReference type="ARBA" id="ARBA00004514"/>
    </source>
</evidence>
<dbReference type="GO" id="GO:0045053">
    <property type="term" value="P:protein retention in Golgi apparatus"/>
    <property type="evidence" value="ECO:0007669"/>
    <property type="project" value="TreeGrafter"/>
</dbReference>
<evidence type="ECO:0000256" key="8">
    <source>
        <dbReference type="ARBA" id="ARBA00012712"/>
    </source>
</evidence>
<dbReference type="Pfam" id="PF12624">
    <property type="entry name" value="VPS13_N"/>
    <property type="match status" value="1"/>
</dbReference>
<dbReference type="EC" id="3.5.4.10" evidence="8"/>
<dbReference type="Gene3D" id="1.10.287.440">
    <property type="match status" value="1"/>
</dbReference>
<keyword evidence="11" id="KW-0963">Cytoplasm</keyword>
<comment type="function">
    <text evidence="21">Bifunctional enzyme that catalyzes the last two steps of purine biosynthesis. Acts as a transformylase that incorporates a formyl group to the AMP analog AICAR (5-amino-1-(5-phospho-beta-D-ribosyl)imidazole-4-carboxamide) to produce the intermediate formyl-AICAR (FAICAR). Can use both 10-formyldihydrofolate and 10-formyltetrahydrofolate as the formyl donor in this reaction. Also catalyzes the cyclization of FAICAR to inosine monophosphate (IMP). Promotes insulin receptor/INSR autophosphorylation and is involved in INSR internalization.</text>
</comment>
<evidence type="ECO:0000256" key="6">
    <source>
        <dbReference type="ARBA" id="ARBA00007667"/>
    </source>
</evidence>
<feature type="coiled-coil region" evidence="22">
    <location>
        <begin position="671"/>
        <end position="710"/>
    </location>
</feature>
<dbReference type="EC" id="2.1.2.3" evidence="7"/>
<evidence type="ECO:0000256" key="12">
    <source>
        <dbReference type="ARBA" id="ARBA00022679"/>
    </source>
</evidence>
<keyword evidence="22" id="KW-0175">Coiled coil</keyword>
<feature type="domain" description="MGS-like" evidence="23">
    <location>
        <begin position="1"/>
        <end position="146"/>
    </location>
</feature>
<comment type="caution">
    <text evidence="24">The sequence shown here is derived from an EMBL/GenBank/DDBJ whole genome shotgun (WGS) entry which is preliminary data.</text>
</comment>
<evidence type="ECO:0000256" key="4">
    <source>
        <dbReference type="ARBA" id="ARBA00004954"/>
    </source>
</evidence>
<evidence type="ECO:0000256" key="7">
    <source>
        <dbReference type="ARBA" id="ARBA00012253"/>
    </source>
</evidence>
<dbReference type="Pfam" id="PF25037">
    <property type="entry name" value="VPS13_C"/>
    <property type="match status" value="1"/>
</dbReference>
<dbReference type="InterPro" id="IPR016193">
    <property type="entry name" value="Cytidine_deaminase-like"/>
</dbReference>
<dbReference type="GO" id="GO:0004643">
    <property type="term" value="F:phosphoribosylaminoimidazolecarboxamide formyltransferase activity"/>
    <property type="evidence" value="ECO:0007669"/>
    <property type="project" value="UniProtKB-EC"/>
</dbReference>
<comment type="catalytic activity">
    <reaction evidence="19">
        <text>(6R)-10-formyltetrahydrofolate + 5-amino-1-(5-phospho-beta-D-ribosyl)imidazole-4-carboxamide = 5-formamido-1-(5-phospho-D-ribosyl)imidazole-4-carboxamide + (6S)-5,6,7,8-tetrahydrofolate</text>
        <dbReference type="Rhea" id="RHEA:22192"/>
        <dbReference type="ChEBI" id="CHEBI:57453"/>
        <dbReference type="ChEBI" id="CHEBI:58467"/>
        <dbReference type="ChEBI" id="CHEBI:58475"/>
        <dbReference type="ChEBI" id="CHEBI:195366"/>
        <dbReference type="EC" id="2.1.2.3"/>
    </reaction>
    <physiologicalReaction direction="left-to-right" evidence="19">
        <dbReference type="Rhea" id="RHEA:22193"/>
    </physiologicalReaction>
</comment>
<dbReference type="InterPro" id="IPR026854">
    <property type="entry name" value="VPS13_N"/>
</dbReference>
<dbReference type="HAMAP" id="MF_00139">
    <property type="entry name" value="PurH"/>
    <property type="match status" value="1"/>
</dbReference>
<name>A0AAW1TJS2_9CUCU</name>
<evidence type="ECO:0000313" key="25">
    <source>
        <dbReference type="Proteomes" id="UP001431783"/>
    </source>
</evidence>
<dbReference type="GO" id="GO:0006623">
    <property type="term" value="P:protein targeting to vacuole"/>
    <property type="evidence" value="ECO:0007669"/>
    <property type="project" value="TreeGrafter"/>
</dbReference>
<keyword evidence="25" id="KW-1185">Reference proteome</keyword>
<evidence type="ECO:0000256" key="16">
    <source>
        <dbReference type="ARBA" id="ARBA00023268"/>
    </source>
</evidence>
<comment type="subcellular location">
    <subcellularLocation>
        <location evidence="2">Cytoplasm</location>
        <location evidence="2">Cytosol</location>
    </subcellularLocation>
</comment>
<evidence type="ECO:0000256" key="14">
    <source>
        <dbReference type="ARBA" id="ARBA00022801"/>
    </source>
</evidence>
<evidence type="ECO:0000256" key="15">
    <source>
        <dbReference type="ARBA" id="ARBA00023055"/>
    </source>
</evidence>
<dbReference type="InterPro" id="IPR011607">
    <property type="entry name" value="MGS-like_dom"/>
</dbReference>
<proteinExistence type="inferred from homology"/>
<keyword evidence="15" id="KW-0445">Lipid transport</keyword>
<evidence type="ECO:0000256" key="1">
    <source>
        <dbReference type="ARBA" id="ARBA00000945"/>
    </source>
</evidence>
<dbReference type="InterPro" id="IPR024050">
    <property type="entry name" value="AICAR_Tfase_insert_dom_sf"/>
</dbReference>